<proteinExistence type="predicted"/>
<dbReference type="EMBL" id="JBBWWR010000009">
    <property type="protein sequence ID" value="KAK8961457.1"/>
    <property type="molecule type" value="Genomic_DNA"/>
</dbReference>
<name>A0ABR2MBA9_9ASPA</name>
<sequence length="90" mass="10522">MSYYSGKDDPVQHVQWFEDVVSIRQMTDAFKCRLFAITLKEKARDYFHQLPARSIYCFEDLRMSQPAFFSIINKSEHEITTSCDATSSRG</sequence>
<gene>
    <name evidence="1" type="ORF">KSP40_PGU003315</name>
</gene>
<evidence type="ECO:0000313" key="2">
    <source>
        <dbReference type="Proteomes" id="UP001412067"/>
    </source>
</evidence>
<accession>A0ABR2MBA9</accession>
<organism evidence="1 2">
    <name type="scientific">Platanthera guangdongensis</name>
    <dbReference type="NCBI Taxonomy" id="2320717"/>
    <lineage>
        <taxon>Eukaryota</taxon>
        <taxon>Viridiplantae</taxon>
        <taxon>Streptophyta</taxon>
        <taxon>Embryophyta</taxon>
        <taxon>Tracheophyta</taxon>
        <taxon>Spermatophyta</taxon>
        <taxon>Magnoliopsida</taxon>
        <taxon>Liliopsida</taxon>
        <taxon>Asparagales</taxon>
        <taxon>Orchidaceae</taxon>
        <taxon>Orchidoideae</taxon>
        <taxon>Orchideae</taxon>
        <taxon>Orchidinae</taxon>
        <taxon>Platanthera</taxon>
    </lineage>
</organism>
<dbReference type="Proteomes" id="UP001412067">
    <property type="component" value="Unassembled WGS sequence"/>
</dbReference>
<keyword evidence="2" id="KW-1185">Reference proteome</keyword>
<reference evidence="1 2" key="1">
    <citation type="journal article" date="2022" name="Nat. Plants">
        <title>Genomes of leafy and leafless Platanthera orchids illuminate the evolution of mycoheterotrophy.</title>
        <authorList>
            <person name="Li M.H."/>
            <person name="Liu K.W."/>
            <person name="Li Z."/>
            <person name="Lu H.C."/>
            <person name="Ye Q.L."/>
            <person name="Zhang D."/>
            <person name="Wang J.Y."/>
            <person name="Li Y.F."/>
            <person name="Zhong Z.M."/>
            <person name="Liu X."/>
            <person name="Yu X."/>
            <person name="Liu D.K."/>
            <person name="Tu X.D."/>
            <person name="Liu B."/>
            <person name="Hao Y."/>
            <person name="Liao X.Y."/>
            <person name="Jiang Y.T."/>
            <person name="Sun W.H."/>
            <person name="Chen J."/>
            <person name="Chen Y.Q."/>
            <person name="Ai Y."/>
            <person name="Zhai J.W."/>
            <person name="Wu S.S."/>
            <person name="Zhou Z."/>
            <person name="Hsiao Y.Y."/>
            <person name="Wu W.L."/>
            <person name="Chen Y.Y."/>
            <person name="Lin Y.F."/>
            <person name="Hsu J.L."/>
            <person name="Li C.Y."/>
            <person name="Wang Z.W."/>
            <person name="Zhao X."/>
            <person name="Zhong W.Y."/>
            <person name="Ma X.K."/>
            <person name="Ma L."/>
            <person name="Huang J."/>
            <person name="Chen G.Z."/>
            <person name="Huang M.Z."/>
            <person name="Huang L."/>
            <person name="Peng D.H."/>
            <person name="Luo Y.B."/>
            <person name="Zou S.Q."/>
            <person name="Chen S.P."/>
            <person name="Lan S."/>
            <person name="Tsai W.C."/>
            <person name="Van de Peer Y."/>
            <person name="Liu Z.J."/>
        </authorList>
    </citation>
    <scope>NUCLEOTIDE SEQUENCE [LARGE SCALE GENOMIC DNA]</scope>
    <source>
        <strain evidence="1">Lor288</strain>
    </source>
</reference>
<protein>
    <submittedName>
        <fullName evidence="1">Uncharacterized protein</fullName>
    </submittedName>
</protein>
<evidence type="ECO:0000313" key="1">
    <source>
        <dbReference type="EMBL" id="KAK8961457.1"/>
    </source>
</evidence>
<comment type="caution">
    <text evidence="1">The sequence shown here is derived from an EMBL/GenBank/DDBJ whole genome shotgun (WGS) entry which is preliminary data.</text>
</comment>